<evidence type="ECO:0000313" key="1">
    <source>
        <dbReference type="EMBL" id="SDF97366.1"/>
    </source>
</evidence>
<dbReference type="InterPro" id="IPR007739">
    <property type="entry name" value="RgpF"/>
</dbReference>
<proteinExistence type="predicted"/>
<protein>
    <submittedName>
        <fullName evidence="1">Rhamnan synthesis protein F</fullName>
    </submittedName>
</protein>
<sequence length="741" mass="84243">MSATSRAKNALRFLLATPKERRYARKIKASGQFDRDFYRGMVPGLHWLYRQNPERHYVIFGEPLGIQPNGSFSPSAYLKHNPDVASAGLRPFEHYITAGLKEGRVTRTQPSFNLVDGVTFPILRADPTRKKARFAIVVHVFYAEMWDEIAAQIKAQSFEYDLYVSYIKFKSHKADPKDAVLKDFPEATVYAMPNHGRDIYPFLHFVAAGFLDGYEAVCKLHTKKSPHRTDGDIWRQALIQGILGDPDATKARLETFLTTWDAGFWVADGQHYSGTEWWGSNVNMTRHLLDRIEVPLNASSLDFPAGSIYWLKPTILAMLKSMQLTQDHFQIEDQQLDGTTAHAVERALGYICKAAGLKTYQTTEIDSLTPKAKPKAPQYVTAFYLPQFHPIAENDRWWGKGYTEWTSVVAAKPNFSGHAHPVLPADLGFYDLRVPETLAEQAKMAKAAGIDAFCAYYYWFDGQRLLEKPIDLVLDRPDVEFPFYLCWANESWRRNWDGLSGEILMPQTYFPGFAGDLARDIARYMRDPRYQRPDGIRPRFVIYRPEDMPDPAAAVEQMRQVWRDEGIGEVELGAVLFHVDGESPVKDNLFDFWVEMPPHGLVKSNAYLFGGPDGNKMPTSVLPGFSGLIYDYAKAATYATSSAYTKRLPKTTIAGIMPSWDNTARRGDKAHIAYGANVGTFRRWLHSLLEKRIAGSYREELWINAWNEWAEKAVLEPTKQNGDAYLKVLAEFCGDKTQKET</sequence>
<dbReference type="InterPro" id="IPR032719">
    <property type="entry name" value="WbsX"/>
</dbReference>
<organism evidence="1 2">
    <name type="scientific">Celeribacter baekdonensis</name>
    <dbReference type="NCBI Taxonomy" id="875171"/>
    <lineage>
        <taxon>Bacteria</taxon>
        <taxon>Pseudomonadati</taxon>
        <taxon>Pseudomonadota</taxon>
        <taxon>Alphaproteobacteria</taxon>
        <taxon>Rhodobacterales</taxon>
        <taxon>Roseobacteraceae</taxon>
        <taxon>Celeribacter</taxon>
    </lineage>
</organism>
<dbReference type="Pfam" id="PF14307">
    <property type="entry name" value="Glyco_tran_WbsX"/>
    <property type="match status" value="1"/>
</dbReference>
<dbReference type="CDD" id="cd11579">
    <property type="entry name" value="Glyco_tran_WbsX"/>
    <property type="match status" value="1"/>
</dbReference>
<dbReference type="RefSeq" id="WP_074646145.1">
    <property type="nucleotide sequence ID" value="NZ_FNBL01000009.1"/>
</dbReference>
<dbReference type="Gene3D" id="3.20.20.80">
    <property type="entry name" value="Glycosidases"/>
    <property type="match status" value="1"/>
</dbReference>
<gene>
    <name evidence="1" type="ORF">SAMN04488117_109116</name>
</gene>
<dbReference type="EMBL" id="FNBL01000009">
    <property type="protein sequence ID" value="SDF97366.1"/>
    <property type="molecule type" value="Genomic_DNA"/>
</dbReference>
<dbReference type="AlphaFoldDB" id="A0A1G7QFT4"/>
<dbReference type="PANTHER" id="PTHR41244:SF1">
    <property type="entry name" value="GLYCOSYLTRANSFERASE"/>
    <property type="match status" value="1"/>
</dbReference>
<name>A0A1G7QFT4_9RHOB</name>
<evidence type="ECO:0000313" key="2">
    <source>
        <dbReference type="Proteomes" id="UP000182284"/>
    </source>
</evidence>
<accession>A0A1G7QFT4</accession>
<dbReference type="Proteomes" id="UP000182284">
    <property type="component" value="Unassembled WGS sequence"/>
</dbReference>
<dbReference type="Pfam" id="PF05045">
    <property type="entry name" value="RgpF"/>
    <property type="match status" value="1"/>
</dbReference>
<dbReference type="PANTHER" id="PTHR41244">
    <property type="entry name" value="RHAMNAN SYNTHESIS F"/>
    <property type="match status" value="1"/>
</dbReference>
<reference evidence="1 2" key="1">
    <citation type="submission" date="2016-10" db="EMBL/GenBank/DDBJ databases">
        <authorList>
            <person name="de Groot N.N."/>
        </authorList>
    </citation>
    <scope>NUCLEOTIDE SEQUENCE [LARGE SCALE GENOMIC DNA]</scope>
    <source>
        <strain evidence="1 2">DSM 27375</strain>
    </source>
</reference>